<sequence>MQKVLNLNLEQMKIISDQNKINILNCFELDKPLSINEVAEKLGISYSKVNYQIKTLEKVGLLEVVDTKIKSGIIEKYYLPTAEEFRIDKSISIIDGADGGEYKKRIKKFYDSIFKGVTEDYKSLLENITSDTFDNIAMINSTIFLTEEEARELKNEIQENFKVILDKYGDKRENTQAYNIASFLLKRKNQKQYFD</sequence>
<dbReference type="Pfam" id="PF13412">
    <property type="entry name" value="HTH_24"/>
    <property type="match status" value="1"/>
</dbReference>
<evidence type="ECO:0008006" key="3">
    <source>
        <dbReference type="Google" id="ProtNLM"/>
    </source>
</evidence>
<dbReference type="Proteomes" id="UP000019681">
    <property type="component" value="Unassembled WGS sequence"/>
</dbReference>
<organism evidence="1 2">
    <name type="scientific">Fervidicella metallireducens AeB</name>
    <dbReference type="NCBI Taxonomy" id="1403537"/>
    <lineage>
        <taxon>Bacteria</taxon>
        <taxon>Bacillati</taxon>
        <taxon>Bacillota</taxon>
        <taxon>Clostridia</taxon>
        <taxon>Eubacteriales</taxon>
        <taxon>Clostridiaceae</taxon>
        <taxon>Fervidicella</taxon>
    </lineage>
</organism>
<dbReference type="OrthoDB" id="9788770at2"/>
<dbReference type="InterPro" id="IPR011991">
    <property type="entry name" value="ArsR-like_HTH"/>
</dbReference>
<proteinExistence type="predicted"/>
<gene>
    <name evidence="1" type="ORF">Q428_10925</name>
</gene>
<name>A0A017RTE9_9CLOT</name>
<dbReference type="SUPFAM" id="SSF46785">
    <property type="entry name" value="Winged helix' DNA-binding domain"/>
    <property type="match status" value="1"/>
</dbReference>
<dbReference type="InterPro" id="IPR036390">
    <property type="entry name" value="WH_DNA-bd_sf"/>
</dbReference>
<dbReference type="RefSeq" id="WP_051515116.1">
    <property type="nucleotide sequence ID" value="NZ_AZQP01000035.1"/>
</dbReference>
<evidence type="ECO:0000313" key="2">
    <source>
        <dbReference type="Proteomes" id="UP000019681"/>
    </source>
</evidence>
<dbReference type="Gene3D" id="1.10.10.10">
    <property type="entry name" value="Winged helix-like DNA-binding domain superfamily/Winged helix DNA-binding domain"/>
    <property type="match status" value="1"/>
</dbReference>
<comment type="caution">
    <text evidence="1">The sequence shown here is derived from an EMBL/GenBank/DDBJ whole genome shotgun (WGS) entry which is preliminary data.</text>
</comment>
<protein>
    <recommendedName>
        <fullName evidence="3">ArsR family transcriptional regulator</fullName>
    </recommendedName>
</protein>
<dbReference type="CDD" id="cd00090">
    <property type="entry name" value="HTH_ARSR"/>
    <property type="match status" value="1"/>
</dbReference>
<dbReference type="STRING" id="1403537.Q428_10925"/>
<reference evidence="1 2" key="1">
    <citation type="journal article" date="2014" name="Genome Announc.">
        <title>Draft Genome Sequence of Fervidicella metallireducens Strain AeBT, an Iron-Reducing Thermoanaerobe from the Great Artesian Basin.</title>
        <authorList>
            <person name="Patel B.K."/>
        </authorList>
    </citation>
    <scope>NUCLEOTIDE SEQUENCE [LARGE SCALE GENOMIC DNA]</scope>
    <source>
        <strain evidence="1 2">AeB</strain>
    </source>
</reference>
<dbReference type="EMBL" id="AZQP01000035">
    <property type="protein sequence ID" value="EYE87886.1"/>
    <property type="molecule type" value="Genomic_DNA"/>
</dbReference>
<evidence type="ECO:0000313" key="1">
    <source>
        <dbReference type="EMBL" id="EYE87886.1"/>
    </source>
</evidence>
<dbReference type="AlphaFoldDB" id="A0A017RTE9"/>
<accession>A0A017RTE9</accession>
<dbReference type="InterPro" id="IPR036388">
    <property type="entry name" value="WH-like_DNA-bd_sf"/>
</dbReference>
<keyword evidence="2" id="KW-1185">Reference proteome</keyword>